<dbReference type="GeneID" id="78361455"/>
<gene>
    <name evidence="12" type="ORF">ADH67_05355</name>
</gene>
<keyword evidence="6" id="KW-0418">Kinase</keyword>
<dbReference type="Pfam" id="PF12974">
    <property type="entry name" value="Phosphonate-bd"/>
    <property type="match status" value="1"/>
</dbReference>
<keyword evidence="7" id="KW-0067">ATP-binding</keyword>
<evidence type="ECO:0000256" key="5">
    <source>
        <dbReference type="ARBA" id="ARBA00022741"/>
    </source>
</evidence>
<feature type="transmembrane region" description="Helical" evidence="9">
    <location>
        <begin position="311"/>
        <end position="332"/>
    </location>
</feature>
<dbReference type="Proteomes" id="UP000214610">
    <property type="component" value="Unassembled WGS sequence"/>
</dbReference>
<evidence type="ECO:0000313" key="13">
    <source>
        <dbReference type="Proteomes" id="UP000214610"/>
    </source>
</evidence>
<evidence type="ECO:0000256" key="2">
    <source>
        <dbReference type="ARBA" id="ARBA00012438"/>
    </source>
</evidence>
<feature type="signal peptide" evidence="10">
    <location>
        <begin position="1"/>
        <end position="23"/>
    </location>
</feature>
<dbReference type="Gene3D" id="1.10.287.130">
    <property type="match status" value="1"/>
</dbReference>
<evidence type="ECO:0000256" key="1">
    <source>
        <dbReference type="ARBA" id="ARBA00000085"/>
    </source>
</evidence>
<dbReference type="RefSeq" id="WP_084081470.1">
    <property type="nucleotide sequence ID" value="NZ_CAJTBZ010000053.1"/>
</dbReference>
<keyword evidence="3" id="KW-0597">Phosphoprotein</keyword>
<accession>A0A227KNG6</accession>
<dbReference type="Gene3D" id="3.30.565.10">
    <property type="entry name" value="Histidine kinase-like ATPase, C-terminal domain"/>
    <property type="match status" value="1"/>
</dbReference>
<organism evidence="12 13">
    <name type="scientific">Turicimonas muris</name>
    <dbReference type="NCBI Taxonomy" id="1796652"/>
    <lineage>
        <taxon>Bacteria</taxon>
        <taxon>Pseudomonadati</taxon>
        <taxon>Pseudomonadota</taxon>
        <taxon>Betaproteobacteria</taxon>
        <taxon>Burkholderiales</taxon>
        <taxon>Sutterellaceae</taxon>
        <taxon>Turicimonas</taxon>
    </lineage>
</organism>
<evidence type="ECO:0000256" key="8">
    <source>
        <dbReference type="ARBA" id="ARBA00023012"/>
    </source>
</evidence>
<keyword evidence="5" id="KW-0547">Nucleotide-binding</keyword>
<evidence type="ECO:0000256" key="3">
    <source>
        <dbReference type="ARBA" id="ARBA00022553"/>
    </source>
</evidence>
<feature type="domain" description="Histidine kinase" evidence="11">
    <location>
        <begin position="375"/>
        <end position="583"/>
    </location>
</feature>
<keyword evidence="9" id="KW-1133">Transmembrane helix</keyword>
<dbReference type="EC" id="2.7.13.3" evidence="2"/>
<keyword evidence="4" id="KW-0808">Transferase</keyword>
<dbReference type="GO" id="GO:0000155">
    <property type="term" value="F:phosphorelay sensor kinase activity"/>
    <property type="evidence" value="ECO:0007669"/>
    <property type="project" value="InterPro"/>
</dbReference>
<evidence type="ECO:0000256" key="6">
    <source>
        <dbReference type="ARBA" id="ARBA00022777"/>
    </source>
</evidence>
<dbReference type="SUPFAM" id="SSF53850">
    <property type="entry name" value="Periplasmic binding protein-like II"/>
    <property type="match status" value="1"/>
</dbReference>
<evidence type="ECO:0000259" key="11">
    <source>
        <dbReference type="PROSITE" id="PS50109"/>
    </source>
</evidence>
<dbReference type="PANTHER" id="PTHR43065">
    <property type="entry name" value="SENSOR HISTIDINE KINASE"/>
    <property type="match status" value="1"/>
</dbReference>
<keyword evidence="8" id="KW-0902">Two-component regulatory system</keyword>
<keyword evidence="9" id="KW-0812">Transmembrane</keyword>
<comment type="caution">
    <text evidence="12">The sequence shown here is derived from an EMBL/GenBank/DDBJ whole genome shotgun (WGS) entry which is preliminary data.</text>
</comment>
<dbReference type="Gene3D" id="3.40.190.10">
    <property type="entry name" value="Periplasmic binding protein-like II"/>
    <property type="match status" value="2"/>
</dbReference>
<reference evidence="13" key="1">
    <citation type="submission" date="2017-05" db="EMBL/GenBank/DDBJ databases">
        <title>Improved OligoMM genomes.</title>
        <authorList>
            <person name="Garzetti D."/>
        </authorList>
    </citation>
    <scope>NUCLEOTIDE SEQUENCE [LARGE SCALE GENOMIC DNA]</scope>
    <source>
        <strain evidence="13">YL45</strain>
    </source>
</reference>
<evidence type="ECO:0000256" key="7">
    <source>
        <dbReference type="ARBA" id="ARBA00022840"/>
    </source>
</evidence>
<keyword evidence="13" id="KW-1185">Reference proteome</keyword>
<dbReference type="AlphaFoldDB" id="A0A227KNG6"/>
<keyword evidence="9" id="KW-0472">Membrane</keyword>
<dbReference type="InterPro" id="IPR036097">
    <property type="entry name" value="HisK_dim/P_sf"/>
</dbReference>
<dbReference type="InterPro" id="IPR005467">
    <property type="entry name" value="His_kinase_dom"/>
</dbReference>
<dbReference type="InterPro" id="IPR003661">
    <property type="entry name" value="HisK_dim/P_dom"/>
</dbReference>
<keyword evidence="10" id="KW-0732">Signal</keyword>
<dbReference type="EMBL" id="NHMP01000003">
    <property type="protein sequence ID" value="OXE49566.1"/>
    <property type="molecule type" value="Genomic_DNA"/>
</dbReference>
<dbReference type="PANTHER" id="PTHR43065:SF10">
    <property type="entry name" value="PEROXIDE STRESS-ACTIVATED HISTIDINE KINASE MAK3"/>
    <property type="match status" value="1"/>
</dbReference>
<dbReference type="InterPro" id="IPR003594">
    <property type="entry name" value="HATPase_dom"/>
</dbReference>
<dbReference type="SMART" id="SM00387">
    <property type="entry name" value="HATPase_c"/>
    <property type="match status" value="1"/>
</dbReference>
<dbReference type="SUPFAM" id="SSF47384">
    <property type="entry name" value="Homodimeric domain of signal transducing histidine kinase"/>
    <property type="match status" value="1"/>
</dbReference>
<dbReference type="CDD" id="cd00082">
    <property type="entry name" value="HisKA"/>
    <property type="match status" value="1"/>
</dbReference>
<evidence type="ECO:0000256" key="10">
    <source>
        <dbReference type="SAM" id="SignalP"/>
    </source>
</evidence>
<feature type="chain" id="PRO_5012127053" description="histidine kinase" evidence="10">
    <location>
        <begin position="24"/>
        <end position="602"/>
    </location>
</feature>
<dbReference type="InterPro" id="IPR036890">
    <property type="entry name" value="HATPase_C_sf"/>
</dbReference>
<dbReference type="PROSITE" id="PS50109">
    <property type="entry name" value="HIS_KIN"/>
    <property type="match status" value="1"/>
</dbReference>
<evidence type="ECO:0000256" key="4">
    <source>
        <dbReference type="ARBA" id="ARBA00022679"/>
    </source>
</evidence>
<dbReference type="SUPFAM" id="SSF55874">
    <property type="entry name" value="ATPase domain of HSP90 chaperone/DNA topoisomerase II/histidine kinase"/>
    <property type="match status" value="1"/>
</dbReference>
<dbReference type="Pfam" id="PF02518">
    <property type="entry name" value="HATPase_c"/>
    <property type="match status" value="1"/>
</dbReference>
<evidence type="ECO:0000256" key="9">
    <source>
        <dbReference type="SAM" id="Phobius"/>
    </source>
</evidence>
<name>A0A227KNG6_9BURK</name>
<dbReference type="GO" id="GO:0005524">
    <property type="term" value="F:ATP binding"/>
    <property type="evidence" value="ECO:0007669"/>
    <property type="project" value="UniProtKB-KW"/>
</dbReference>
<proteinExistence type="predicted"/>
<protein>
    <recommendedName>
        <fullName evidence="2">histidine kinase</fullName>
        <ecNumber evidence="2">2.7.13.3</ecNumber>
    </recommendedName>
</protein>
<evidence type="ECO:0000313" key="12">
    <source>
        <dbReference type="EMBL" id="OXE49566.1"/>
    </source>
</evidence>
<comment type="catalytic activity">
    <reaction evidence="1">
        <text>ATP + protein L-histidine = ADP + protein N-phospho-L-histidine.</text>
        <dbReference type="EC" id="2.7.13.3"/>
    </reaction>
</comment>
<sequence>MKQSQIKFALLALLFVFSSQGLPSENKPTVTIGLVDTFSPTFFIESYSPTVDHLMERLTQYQFNLVDINPGNILEDIERYKPDFLISNAFTYVSLMQTHGALQVATKENKETSNFTDSVASTIIVRSDSSIKTLADARGKKAAVSDLESFGGWLIAKGELLSAGYNPDKFFSEIIETKYGVPDVFLLLKHGFVTVGVVESCELEKAIQSGQIKEGDFRVLNQRLNPQKCLVSTPGYPDVVFFSLAGVAPSITKDVTVELLTMPSVGLDFNWTITNNFLPTYNLMQSLRLGPFRHDSAWSVKFLMEKYKNEIYFAVLLLFFLLLHVFQINYLVRKRTGQLSKALKETKKFYLESQKSKQKLHALERMSIVSQISSMFAHEIKQPITNIGYYAGALSMLLEQKPTKDNRAQEIITLLQNELQKSTQIVEHVRSLVKKRPKEKKICDLGVVVSNALGQGLYAQAVENNVPKGEFFTLGDAFELEFIVLNFVRNAKSAVKGVANPHILVSVSEAGAFWKLSVADDGPKLDQQGFENLGKAIQSSKPDGLGFGLSICNAIAESSGGHLEFERGETSGVIASLFVEKFITKEGLRDDEDNSIINTVGG</sequence>